<proteinExistence type="inferred from homology"/>
<dbReference type="SUPFAM" id="SSF53720">
    <property type="entry name" value="ALDH-like"/>
    <property type="match status" value="1"/>
</dbReference>
<dbReference type="InterPro" id="IPR010061">
    <property type="entry name" value="MeMal-semiAld_DH"/>
</dbReference>
<dbReference type="GO" id="GO:0004491">
    <property type="term" value="F:methylmalonate-semialdehyde dehydrogenase (acylating, NAD) activity"/>
    <property type="evidence" value="ECO:0007669"/>
    <property type="project" value="UniProtKB-EC"/>
</dbReference>
<dbReference type="Gene3D" id="3.40.605.10">
    <property type="entry name" value="Aldehyde Dehydrogenase, Chain A, domain 1"/>
    <property type="match status" value="1"/>
</dbReference>
<evidence type="ECO:0000256" key="4">
    <source>
        <dbReference type="ARBA" id="ARBA00023027"/>
    </source>
</evidence>
<dbReference type="OrthoDB" id="9812625at2"/>
<dbReference type="FunFam" id="3.40.605.10:FF:000003">
    <property type="entry name" value="Methylmalonate-semialdehyde dehydrogenase [acylating]"/>
    <property type="match status" value="1"/>
</dbReference>
<feature type="domain" description="Aldehyde dehydrogenase" evidence="5">
    <location>
        <begin position="20"/>
        <end position="481"/>
    </location>
</feature>
<dbReference type="Proteomes" id="UP000263595">
    <property type="component" value="Unassembled WGS sequence"/>
</dbReference>
<evidence type="ECO:0000313" key="6">
    <source>
        <dbReference type="EMBL" id="SYX90510.1"/>
    </source>
</evidence>
<dbReference type="InterPro" id="IPR015590">
    <property type="entry name" value="Aldehyde_DH_dom"/>
</dbReference>
<reference evidence="7" key="1">
    <citation type="submission" date="2018-08" db="EMBL/GenBank/DDBJ databases">
        <authorList>
            <person name="Blom J."/>
        </authorList>
    </citation>
    <scope>NUCLEOTIDE SEQUENCE [LARGE SCALE GENOMIC DNA]</scope>
    <source>
        <strain evidence="7">CCOS 865</strain>
    </source>
</reference>
<gene>
    <name evidence="6" type="ORF">CCOS865_02777</name>
</gene>
<dbReference type="Pfam" id="PF00171">
    <property type="entry name" value="Aldedh"/>
    <property type="match status" value="1"/>
</dbReference>
<sequence length="502" mass="53391">MTVSSVPNIKLLIDGKLVESRTTQWRDVVNPATQEVLARVPFATAEEMNAAVASAKQAFKTWRKTPIGARARIFLKYQQLIRENIKDLAAILTAEQGKTLPDAEGDVFRGLEVVEHAASIGNLQLGELANNVAGGVDTFTLLQPLGVCAGITPFNFPAMIPLWMFPMAIATGNTFVLKPSEQDPMVTMRLAELALQAGVPAGVLNVIHGGVEAVNLICDHPDIKAVSFVGSTAVGTHVYNRATQNGKRAQCMMGAKNHAIVLPDANKQQTINSLLGAAFGAAGQRCMALPVVVLVGEAQSWVPELIEKSRSLSINAGVEAGTDVGPVVSRAALDRISGYIASGIEQGATLELDGRNPEVPGYPQGNFIGPTIFSGVTTDMSIYREEIFGPVLCVITADTFAEAIALINANPNGNGTALFTRSGAAARHFQEEIDIGQVGINVPIPVPVPLFSFSGSRASKLGDLGPYGKQVVQFYTQTKTVTERWFDEDEVVGSVNTTITLK</sequence>
<evidence type="ECO:0000313" key="7">
    <source>
        <dbReference type="Proteomes" id="UP000263595"/>
    </source>
</evidence>
<dbReference type="PANTHER" id="PTHR43866:SF3">
    <property type="entry name" value="METHYLMALONATE-SEMIALDEHYDE DEHYDROGENASE [ACYLATING], MITOCHONDRIAL"/>
    <property type="match status" value="1"/>
</dbReference>
<dbReference type="CDD" id="cd07085">
    <property type="entry name" value="ALDH_F6_MMSDH"/>
    <property type="match status" value="1"/>
</dbReference>
<dbReference type="GO" id="GO:0006574">
    <property type="term" value="P:L-valine catabolic process"/>
    <property type="evidence" value="ECO:0007669"/>
    <property type="project" value="TreeGrafter"/>
</dbReference>
<dbReference type="RefSeq" id="WP_119141806.1">
    <property type="nucleotide sequence ID" value="NZ_CBCSFL010000007.1"/>
</dbReference>
<accession>A0A383RTY6</accession>
<dbReference type="InterPro" id="IPR016162">
    <property type="entry name" value="Ald_DH_N"/>
</dbReference>
<dbReference type="AlphaFoldDB" id="A0A383RTY6"/>
<name>A0A383RTY6_9PSED</name>
<comment type="similarity">
    <text evidence="1">Belongs to the aldehyde dehydrogenase family.</text>
</comment>
<dbReference type="GO" id="GO:0006210">
    <property type="term" value="P:thymine catabolic process"/>
    <property type="evidence" value="ECO:0007669"/>
    <property type="project" value="TreeGrafter"/>
</dbReference>
<organism evidence="6 7">
    <name type="scientific">Pseudomonas reidholzensis</name>
    <dbReference type="NCBI Taxonomy" id="1785162"/>
    <lineage>
        <taxon>Bacteria</taxon>
        <taxon>Pseudomonadati</taxon>
        <taxon>Pseudomonadota</taxon>
        <taxon>Gammaproteobacteria</taxon>
        <taxon>Pseudomonadales</taxon>
        <taxon>Pseudomonadaceae</taxon>
        <taxon>Pseudomonas</taxon>
    </lineage>
</organism>
<dbReference type="InterPro" id="IPR016161">
    <property type="entry name" value="Ald_DH/histidinol_DH"/>
</dbReference>
<keyword evidence="7" id="KW-1185">Reference proteome</keyword>
<dbReference type="Gene3D" id="3.40.309.10">
    <property type="entry name" value="Aldehyde Dehydrogenase, Chain A, domain 2"/>
    <property type="match status" value="1"/>
</dbReference>
<evidence type="ECO:0000259" key="5">
    <source>
        <dbReference type="Pfam" id="PF00171"/>
    </source>
</evidence>
<evidence type="ECO:0000256" key="3">
    <source>
        <dbReference type="ARBA" id="ARBA00023002"/>
    </source>
</evidence>
<keyword evidence="3 6" id="KW-0560">Oxidoreductase</keyword>
<dbReference type="InterPro" id="IPR016163">
    <property type="entry name" value="Ald_DH_C"/>
</dbReference>
<evidence type="ECO:0000256" key="2">
    <source>
        <dbReference type="ARBA" id="ARBA00013048"/>
    </source>
</evidence>
<protein>
    <recommendedName>
        <fullName evidence="2">methylmalonate-semialdehyde dehydrogenase (CoA acylating)</fullName>
        <ecNumber evidence="2">1.2.1.27</ecNumber>
    </recommendedName>
</protein>
<dbReference type="PANTHER" id="PTHR43866">
    <property type="entry name" value="MALONATE-SEMIALDEHYDE DEHYDROGENASE"/>
    <property type="match status" value="1"/>
</dbReference>
<dbReference type="EC" id="1.2.1.27" evidence="2"/>
<keyword evidence="4" id="KW-0520">NAD</keyword>
<dbReference type="NCBIfam" id="TIGR01722">
    <property type="entry name" value="MMSDH"/>
    <property type="match status" value="1"/>
</dbReference>
<dbReference type="EMBL" id="UNOZ01000019">
    <property type="protein sequence ID" value="SYX90510.1"/>
    <property type="molecule type" value="Genomic_DNA"/>
</dbReference>
<evidence type="ECO:0000256" key="1">
    <source>
        <dbReference type="ARBA" id="ARBA00009986"/>
    </source>
</evidence>
<dbReference type="FunFam" id="3.40.309.10:FF:000002">
    <property type="entry name" value="Methylmalonate-semialdehyde dehydrogenase (Acylating)"/>
    <property type="match status" value="1"/>
</dbReference>